<keyword evidence="13" id="KW-1185">Reference proteome</keyword>
<evidence type="ECO:0000256" key="7">
    <source>
        <dbReference type="ARBA" id="ARBA00023242"/>
    </source>
</evidence>
<dbReference type="InterPro" id="IPR003851">
    <property type="entry name" value="Znf_Dof"/>
</dbReference>
<evidence type="ECO:0000256" key="10">
    <source>
        <dbReference type="SAM" id="MobiDB-lite"/>
    </source>
</evidence>
<dbReference type="EMBL" id="OZ075146">
    <property type="protein sequence ID" value="CAL5052430.1"/>
    <property type="molecule type" value="Genomic_DNA"/>
</dbReference>
<dbReference type="PANTHER" id="PTHR31992">
    <property type="entry name" value="DOF ZINC FINGER PROTEIN DOF1.4-RELATED"/>
    <property type="match status" value="1"/>
</dbReference>
<dbReference type="Pfam" id="PF02701">
    <property type="entry name" value="Zn_ribbon_Dof"/>
    <property type="match status" value="1"/>
</dbReference>
<name>A0ABC9E5R4_9POAL</name>
<evidence type="ECO:0000259" key="11">
    <source>
        <dbReference type="PROSITE" id="PS50884"/>
    </source>
</evidence>
<organism evidence="12 13">
    <name type="scientific">Urochloa decumbens</name>
    <dbReference type="NCBI Taxonomy" id="240449"/>
    <lineage>
        <taxon>Eukaryota</taxon>
        <taxon>Viridiplantae</taxon>
        <taxon>Streptophyta</taxon>
        <taxon>Embryophyta</taxon>
        <taxon>Tracheophyta</taxon>
        <taxon>Spermatophyta</taxon>
        <taxon>Magnoliopsida</taxon>
        <taxon>Liliopsida</taxon>
        <taxon>Poales</taxon>
        <taxon>Poaceae</taxon>
        <taxon>PACMAD clade</taxon>
        <taxon>Panicoideae</taxon>
        <taxon>Panicodae</taxon>
        <taxon>Paniceae</taxon>
        <taxon>Melinidinae</taxon>
        <taxon>Urochloa</taxon>
    </lineage>
</organism>
<keyword evidence="7 8" id="KW-0539">Nucleus</keyword>
<evidence type="ECO:0000256" key="2">
    <source>
        <dbReference type="ARBA" id="ARBA00022771"/>
    </source>
</evidence>
<evidence type="ECO:0000313" key="12">
    <source>
        <dbReference type="EMBL" id="CAL5052430.1"/>
    </source>
</evidence>
<keyword evidence="3 9" id="KW-0862">Zinc</keyword>
<keyword evidence="6 9" id="KW-0804">Transcription</keyword>
<dbReference type="PANTHER" id="PTHR31992:SF339">
    <property type="entry name" value="DOF ZINC FINGER PROTEIN"/>
    <property type="match status" value="1"/>
</dbReference>
<evidence type="ECO:0000256" key="3">
    <source>
        <dbReference type="ARBA" id="ARBA00022833"/>
    </source>
</evidence>
<dbReference type="GO" id="GO:0003700">
    <property type="term" value="F:DNA-binding transcription factor activity"/>
    <property type="evidence" value="ECO:0007669"/>
    <property type="project" value="UniProtKB-UniRule"/>
</dbReference>
<protein>
    <recommendedName>
        <fullName evidence="9">Dof zinc finger protein</fullName>
    </recommendedName>
</protein>
<keyword evidence="2 8" id="KW-0863">Zinc-finger</keyword>
<keyword evidence="5 8" id="KW-0238">DNA-binding</keyword>
<keyword evidence="1 9" id="KW-0479">Metal-binding</keyword>
<evidence type="ECO:0000313" key="13">
    <source>
        <dbReference type="Proteomes" id="UP001497457"/>
    </source>
</evidence>
<dbReference type="GO" id="GO:0005634">
    <property type="term" value="C:nucleus"/>
    <property type="evidence" value="ECO:0007669"/>
    <property type="project" value="UniProtKB-SubCell"/>
</dbReference>
<evidence type="ECO:0000256" key="9">
    <source>
        <dbReference type="RuleBase" id="RU369094"/>
    </source>
</evidence>
<dbReference type="AlphaFoldDB" id="A0ABC9E5R4"/>
<evidence type="ECO:0000256" key="6">
    <source>
        <dbReference type="ARBA" id="ARBA00023163"/>
    </source>
</evidence>
<dbReference type="InterPro" id="IPR045174">
    <property type="entry name" value="Dof"/>
</dbReference>
<reference evidence="12 13" key="2">
    <citation type="submission" date="2024-10" db="EMBL/GenBank/DDBJ databases">
        <authorList>
            <person name="Ryan C."/>
        </authorList>
    </citation>
    <scope>NUCLEOTIDE SEQUENCE [LARGE SCALE GENOMIC DNA]</scope>
</reference>
<feature type="compositionally biased region" description="Low complexity" evidence="10">
    <location>
        <begin position="109"/>
        <end position="120"/>
    </location>
</feature>
<reference evidence="13" key="1">
    <citation type="submission" date="2024-06" db="EMBL/GenBank/DDBJ databases">
        <authorList>
            <person name="Ryan C."/>
        </authorList>
    </citation>
    <scope>NUCLEOTIDE SEQUENCE [LARGE SCALE GENOMIC DNA]</scope>
</reference>
<proteinExistence type="predicted"/>
<dbReference type="PROSITE" id="PS01361">
    <property type="entry name" value="ZF_DOF_1"/>
    <property type="match status" value="1"/>
</dbReference>
<dbReference type="PROSITE" id="PS50884">
    <property type="entry name" value="ZF_DOF_2"/>
    <property type="match status" value="1"/>
</dbReference>
<gene>
    <name evidence="12" type="ORF">URODEC1_LOCUS92711</name>
</gene>
<sequence>MQELQRIPVLAGRLFGGGGSSAMEQREAAAAEVRCPRCGSANTKFCYYNNYNLAQPRHLCKACRRYWTKGGHLRNVPVGGCCRKPKPSKSKSPAGVGAVDGAHPDGKAPHSGRAAGAPASSAFSVVTEPSGAATSSSVAAAGSGAAGNARAPPPASMFAGQAAVFASLFAPPKQAEEHAACLLDAEQQHPASFAGRSDGALAAGWPTTAASGGGMLELAGGIAGDASLPVPAYWNAGSWTDPDTTVYLP</sequence>
<keyword evidence="4 9" id="KW-0805">Transcription regulation</keyword>
<feature type="region of interest" description="Disordered" evidence="10">
    <location>
        <begin position="84"/>
        <end position="120"/>
    </location>
</feature>
<evidence type="ECO:0000256" key="5">
    <source>
        <dbReference type="ARBA" id="ARBA00023125"/>
    </source>
</evidence>
<comment type="function">
    <text evidence="9">Transcription factor that binds specifically to a 5'-AA[AG]G-3' consensus core sequence.</text>
</comment>
<evidence type="ECO:0000256" key="4">
    <source>
        <dbReference type="ARBA" id="ARBA00023015"/>
    </source>
</evidence>
<comment type="subcellular location">
    <subcellularLocation>
        <location evidence="8 9">Nucleus</location>
    </subcellularLocation>
</comment>
<dbReference type="GO" id="GO:0008270">
    <property type="term" value="F:zinc ion binding"/>
    <property type="evidence" value="ECO:0007669"/>
    <property type="project" value="UniProtKB-KW"/>
</dbReference>
<dbReference type="Proteomes" id="UP001497457">
    <property type="component" value="Chromosome 36b"/>
</dbReference>
<evidence type="ECO:0000256" key="8">
    <source>
        <dbReference type="PROSITE-ProRule" id="PRU00071"/>
    </source>
</evidence>
<feature type="domain" description="Dof-type" evidence="11">
    <location>
        <begin position="33"/>
        <end position="87"/>
    </location>
</feature>
<accession>A0ABC9E5R4</accession>
<evidence type="ECO:0000256" key="1">
    <source>
        <dbReference type="ARBA" id="ARBA00022723"/>
    </source>
</evidence>
<dbReference type="GO" id="GO:0003677">
    <property type="term" value="F:DNA binding"/>
    <property type="evidence" value="ECO:0007669"/>
    <property type="project" value="UniProtKB-UniRule"/>
</dbReference>